<comment type="caution">
    <text evidence="1">The sequence shown here is derived from an EMBL/GenBank/DDBJ whole genome shotgun (WGS) entry which is preliminary data.</text>
</comment>
<gene>
    <name evidence="1" type="ORF">DFQ07_2982</name>
</gene>
<dbReference type="PANTHER" id="PTHR39332">
    <property type="entry name" value="BLL4707 PROTEIN"/>
    <property type="match status" value="1"/>
</dbReference>
<dbReference type="Pfam" id="PF10604">
    <property type="entry name" value="Polyketide_cyc2"/>
    <property type="match status" value="1"/>
</dbReference>
<dbReference type="Gene3D" id="3.30.530.20">
    <property type="match status" value="1"/>
</dbReference>
<dbReference type="InterPro" id="IPR023393">
    <property type="entry name" value="START-like_dom_sf"/>
</dbReference>
<dbReference type="RefSeq" id="WP_133537965.1">
    <property type="nucleotide sequence ID" value="NZ_SNYH01000007.1"/>
</dbReference>
<organism evidence="1 2">
    <name type="scientific">Tenacibaculum caenipelagi</name>
    <dbReference type="NCBI Taxonomy" id="1325435"/>
    <lineage>
        <taxon>Bacteria</taxon>
        <taxon>Pseudomonadati</taxon>
        <taxon>Bacteroidota</taxon>
        <taxon>Flavobacteriia</taxon>
        <taxon>Flavobacteriales</taxon>
        <taxon>Flavobacteriaceae</taxon>
        <taxon>Tenacibaculum</taxon>
    </lineage>
</organism>
<evidence type="ECO:0000313" key="1">
    <source>
        <dbReference type="EMBL" id="TDQ21886.1"/>
    </source>
</evidence>
<dbReference type="InterPro" id="IPR019587">
    <property type="entry name" value="Polyketide_cyclase/dehydratase"/>
</dbReference>
<dbReference type="OrthoDB" id="1364128at2"/>
<evidence type="ECO:0000313" key="2">
    <source>
        <dbReference type="Proteomes" id="UP000295390"/>
    </source>
</evidence>
<dbReference type="SUPFAM" id="SSF55961">
    <property type="entry name" value="Bet v1-like"/>
    <property type="match status" value="1"/>
</dbReference>
<dbReference type="CDD" id="cd07821">
    <property type="entry name" value="PYR_PYL_RCAR_like"/>
    <property type="match status" value="1"/>
</dbReference>
<reference evidence="1 2" key="1">
    <citation type="submission" date="2019-03" db="EMBL/GenBank/DDBJ databases">
        <title>Genomic Encyclopedia of Type Strains, Phase III (KMG-III): the genomes of soil and plant-associated and newly described type strains.</title>
        <authorList>
            <person name="Whitman W."/>
        </authorList>
    </citation>
    <scope>NUCLEOTIDE SEQUENCE [LARGE SCALE GENOMIC DNA]</scope>
    <source>
        <strain evidence="1 2">CECT 8283</strain>
    </source>
</reference>
<dbReference type="PANTHER" id="PTHR39332:SF7">
    <property type="entry name" value="SRPBCC FAMILY PROTEIN"/>
    <property type="match status" value="1"/>
</dbReference>
<dbReference type="AlphaFoldDB" id="A0A4R6TC05"/>
<name>A0A4R6TC05_9FLAO</name>
<keyword evidence="2" id="KW-1185">Reference proteome</keyword>
<sequence length="152" mass="18098">MNEQGYKDWRVVQSVELGASAEQVWEVIGGFYTIHKWHPDITELDVISDQTDTRQLRRLLTFPGQPQAIEELVMMDNENHHYRYKWHWGEWGQEIHKYYSDLRVFDVKGGTCIVQWVATFYYKEDAISDFYQRGFDELLKLFPMVKESANAI</sequence>
<accession>A0A4R6TC05</accession>
<dbReference type="Proteomes" id="UP000295390">
    <property type="component" value="Unassembled WGS sequence"/>
</dbReference>
<proteinExistence type="predicted"/>
<dbReference type="EMBL" id="SNYH01000007">
    <property type="protein sequence ID" value="TDQ21886.1"/>
    <property type="molecule type" value="Genomic_DNA"/>
</dbReference>
<protein>
    <submittedName>
        <fullName evidence="1">Polyketide cyclase/dehydrase/lipid transport protein</fullName>
    </submittedName>
</protein>